<dbReference type="OrthoDB" id="7701561at2759"/>
<evidence type="ECO:0000313" key="2">
    <source>
        <dbReference type="RefSeq" id="XP_024887725.1"/>
    </source>
</evidence>
<dbReference type="Proteomes" id="UP000504618">
    <property type="component" value="Unplaced"/>
</dbReference>
<dbReference type="CDD" id="cd00303">
    <property type="entry name" value="retropepsin_like"/>
    <property type="match status" value="1"/>
</dbReference>
<proteinExistence type="predicted"/>
<dbReference type="PANTHER" id="PTHR47331">
    <property type="entry name" value="PHD-TYPE DOMAIN-CONTAINING PROTEIN"/>
    <property type="match status" value="1"/>
</dbReference>
<name>A0A6J1R4D5_9HYME</name>
<dbReference type="Pfam" id="PF03564">
    <property type="entry name" value="DUF1759"/>
    <property type="match status" value="1"/>
</dbReference>
<evidence type="ECO:0000313" key="1">
    <source>
        <dbReference type="Proteomes" id="UP000504618"/>
    </source>
</evidence>
<organism evidence="1 2">
    <name type="scientific">Temnothorax curvispinosus</name>
    <dbReference type="NCBI Taxonomy" id="300111"/>
    <lineage>
        <taxon>Eukaryota</taxon>
        <taxon>Metazoa</taxon>
        <taxon>Ecdysozoa</taxon>
        <taxon>Arthropoda</taxon>
        <taxon>Hexapoda</taxon>
        <taxon>Insecta</taxon>
        <taxon>Pterygota</taxon>
        <taxon>Neoptera</taxon>
        <taxon>Endopterygota</taxon>
        <taxon>Hymenoptera</taxon>
        <taxon>Apocrita</taxon>
        <taxon>Aculeata</taxon>
        <taxon>Formicoidea</taxon>
        <taxon>Formicidae</taxon>
        <taxon>Myrmicinae</taxon>
        <taxon>Temnothorax</taxon>
    </lineage>
</organism>
<dbReference type="AlphaFoldDB" id="A0A6J1R4D5"/>
<gene>
    <name evidence="2" type="primary">LOC112464773</name>
</gene>
<sequence>MRPTFIVRYPTVAQLVQDFEEAYLQVIQDATDEDFAIEDAIRDEFDKMRFAVIGRYESFVPARGTDASLRGAPPAHHSAIKLPKIALPQFTGDFALWPSFIALFDSAIHENDGVSAIEKFQYLLASLSGEAFGVVKNLPLTAENYAIAYDALRERYQNKRKLATQYWRSFVHAKSLVTDSAESLRVLLDVFTENTRALSMLGYFVEAWDFMLLNHLLEKLTPTLREKFEATHVSVEPPRYDQLTKFLTGYCTVLASVSDSSAGSNKSKSQPSKKSTTSLVAQTAACPKCKAQHYLGKCPGFLQLSVRERHSFVREQGLCLNCLRTGHNLKACHTSWTCRTCHAKHHSLLHFERANPTSLATTPVVTPVANSPAAPVDTGDKPIVSMASVSNRVILLSTVPAEALDVHSNAFPVRMLLDSASQANFITESCLRRGGFSRTRHRTTVLGVNKTKATTRGFTSFVIRVPNRFDTRFPVEATVLPRITSPLPNNCVASKSWDHLRGLSLADPKYYLPVSIDVLLGAELFVSVLRDNRRTGNHGEPDAFKTAFGWVLKGAIDAAVGQF</sequence>
<keyword evidence="1" id="KW-1185">Reference proteome</keyword>
<dbReference type="Gene3D" id="2.40.70.10">
    <property type="entry name" value="Acid Proteases"/>
    <property type="match status" value="1"/>
</dbReference>
<dbReference type="RefSeq" id="XP_024887725.1">
    <property type="nucleotide sequence ID" value="XM_025031957.1"/>
</dbReference>
<dbReference type="InterPro" id="IPR021109">
    <property type="entry name" value="Peptidase_aspartic_dom_sf"/>
</dbReference>
<accession>A0A6J1R4D5</accession>
<protein>
    <submittedName>
        <fullName evidence="2">Uncharacterized protein LOC112464773</fullName>
    </submittedName>
</protein>
<dbReference type="InterPro" id="IPR005312">
    <property type="entry name" value="DUF1759"/>
</dbReference>
<dbReference type="GeneID" id="112464773"/>
<reference evidence="2" key="1">
    <citation type="submission" date="2025-08" db="UniProtKB">
        <authorList>
            <consortium name="RefSeq"/>
        </authorList>
    </citation>
    <scope>IDENTIFICATION</scope>
    <source>
        <tissue evidence="2">Whole body</tissue>
    </source>
</reference>